<dbReference type="Proteomes" id="UP000018958">
    <property type="component" value="Unassembled WGS sequence"/>
</dbReference>
<accession>W2XEE5</accession>
<name>W2XEE5_PHYNI</name>
<comment type="caution">
    <text evidence="1">The sequence shown here is derived from an EMBL/GenBank/DDBJ whole genome shotgun (WGS) entry which is preliminary data.</text>
</comment>
<organism evidence="1 2">
    <name type="scientific">Phytophthora nicotianae CJ01A1</name>
    <dbReference type="NCBI Taxonomy" id="1317063"/>
    <lineage>
        <taxon>Eukaryota</taxon>
        <taxon>Sar</taxon>
        <taxon>Stramenopiles</taxon>
        <taxon>Oomycota</taxon>
        <taxon>Peronosporomycetes</taxon>
        <taxon>Peronosporales</taxon>
        <taxon>Peronosporaceae</taxon>
        <taxon>Phytophthora</taxon>
    </lineage>
</organism>
<dbReference type="EMBL" id="ANIX01001152">
    <property type="protein sequence ID" value="ETP20852.1"/>
    <property type="molecule type" value="Genomic_DNA"/>
</dbReference>
<protein>
    <submittedName>
        <fullName evidence="1">Uncharacterized protein</fullName>
    </submittedName>
</protein>
<evidence type="ECO:0000313" key="1">
    <source>
        <dbReference type="EMBL" id="ETP20852.1"/>
    </source>
</evidence>
<sequence>MQAFGLVKRRGGAIKMMKDLASRNLVEVFGNLPWDEVLTGSFILP</sequence>
<evidence type="ECO:0000313" key="2">
    <source>
        <dbReference type="Proteomes" id="UP000018958"/>
    </source>
</evidence>
<dbReference type="AlphaFoldDB" id="W2XEE5"/>
<proteinExistence type="predicted"/>
<reference evidence="1 2" key="1">
    <citation type="submission" date="2013-11" db="EMBL/GenBank/DDBJ databases">
        <title>The Genome Sequence of Phytophthora parasitica CJ01A1.</title>
        <authorList>
            <consortium name="The Broad Institute Genomics Platform"/>
            <person name="Russ C."/>
            <person name="Tyler B."/>
            <person name="Panabieres F."/>
            <person name="Shan W."/>
            <person name="Tripathy S."/>
            <person name="Grunwald N."/>
            <person name="Machado M."/>
            <person name="Johnson C.S."/>
            <person name="Walker B."/>
            <person name="Young S.K."/>
            <person name="Zeng Q."/>
            <person name="Gargeya S."/>
            <person name="Fitzgerald M."/>
            <person name="Haas B."/>
            <person name="Abouelleil A."/>
            <person name="Allen A.W."/>
            <person name="Alvarado L."/>
            <person name="Arachchi H.M."/>
            <person name="Berlin A.M."/>
            <person name="Chapman S.B."/>
            <person name="Gainer-Dewar J."/>
            <person name="Goldberg J."/>
            <person name="Griggs A."/>
            <person name="Gujja S."/>
            <person name="Hansen M."/>
            <person name="Howarth C."/>
            <person name="Imamovic A."/>
            <person name="Ireland A."/>
            <person name="Larimer J."/>
            <person name="McCowan C."/>
            <person name="Murphy C."/>
            <person name="Pearson M."/>
            <person name="Poon T.W."/>
            <person name="Priest M."/>
            <person name="Roberts A."/>
            <person name="Saif S."/>
            <person name="Shea T."/>
            <person name="Sisk P."/>
            <person name="Sykes S."/>
            <person name="Wortman J."/>
            <person name="Nusbaum C."/>
            <person name="Birren B."/>
        </authorList>
    </citation>
    <scope>NUCLEOTIDE SEQUENCE [LARGE SCALE GENOMIC DNA]</scope>
    <source>
        <strain evidence="1 2">CJ01A1</strain>
    </source>
</reference>
<gene>
    <name evidence="1" type="ORF">F441_05494</name>
</gene>